<protein>
    <recommendedName>
        <fullName evidence="3">DUF1643 domain-containing protein</fullName>
    </recommendedName>
</protein>
<dbReference type="AlphaFoldDB" id="A0A419V5F9"/>
<organism evidence="1 2">
    <name type="scientific">Sinobaca qinghaiensis</name>
    <dbReference type="NCBI Taxonomy" id="342944"/>
    <lineage>
        <taxon>Bacteria</taxon>
        <taxon>Bacillati</taxon>
        <taxon>Bacillota</taxon>
        <taxon>Bacilli</taxon>
        <taxon>Bacillales</taxon>
        <taxon>Sporolactobacillaceae</taxon>
        <taxon>Sinobaca</taxon>
    </lineage>
</organism>
<dbReference type="EMBL" id="RAPK01000007">
    <property type="protein sequence ID" value="RKD75223.1"/>
    <property type="molecule type" value="Genomic_DNA"/>
</dbReference>
<proteinExistence type="predicted"/>
<dbReference type="Pfam" id="PF07799">
    <property type="entry name" value="DUF1643"/>
    <property type="match status" value="1"/>
</dbReference>
<keyword evidence="2" id="KW-1185">Reference proteome</keyword>
<evidence type="ECO:0008006" key="3">
    <source>
        <dbReference type="Google" id="ProtNLM"/>
    </source>
</evidence>
<dbReference type="Proteomes" id="UP000285120">
    <property type="component" value="Unassembled WGS sequence"/>
</dbReference>
<dbReference type="RefSeq" id="WP_120192118.1">
    <property type="nucleotide sequence ID" value="NZ_RAPK01000007.1"/>
</dbReference>
<reference evidence="1 2" key="1">
    <citation type="submission" date="2018-09" db="EMBL/GenBank/DDBJ databases">
        <title>Genomic Encyclopedia of Archaeal and Bacterial Type Strains, Phase II (KMG-II): from individual species to whole genera.</title>
        <authorList>
            <person name="Goeker M."/>
        </authorList>
    </citation>
    <scope>NUCLEOTIDE SEQUENCE [LARGE SCALE GENOMIC DNA]</scope>
    <source>
        <strain evidence="1 2">DSM 17008</strain>
    </source>
</reference>
<name>A0A419V5F9_9BACL</name>
<evidence type="ECO:0000313" key="1">
    <source>
        <dbReference type="EMBL" id="RKD75223.1"/>
    </source>
</evidence>
<sequence>MAGTPWKSDEKVTVIFDNENQNDRTYRYSLKCIWDDQKDIVTFIMLNPSVADADLCDPTLKRCMNFSKSWGYGGMNILNLYALISTNPKGLKLHNDPIGPENDKHLFEALKNTDKIVLACGQSYKGVKNRITNIMSLINDQEIYCIDTTVKNIPKHPLYLKGNSVLKPYTI</sequence>
<dbReference type="InterPro" id="IPR012441">
    <property type="entry name" value="DUF1643"/>
</dbReference>
<comment type="caution">
    <text evidence="1">The sequence shown here is derived from an EMBL/GenBank/DDBJ whole genome shotgun (WGS) entry which is preliminary data.</text>
</comment>
<evidence type="ECO:0000313" key="2">
    <source>
        <dbReference type="Proteomes" id="UP000285120"/>
    </source>
</evidence>
<gene>
    <name evidence="1" type="ORF">ATL39_0921</name>
</gene>
<dbReference type="OrthoDB" id="9807577at2"/>
<accession>A0A419V5F9</accession>